<name>A0ACC3SJE5_9PEZI</name>
<gene>
    <name evidence="1" type="ORF">M8818_002266</name>
</gene>
<comment type="caution">
    <text evidence="1">The sequence shown here is derived from an EMBL/GenBank/DDBJ whole genome shotgun (WGS) entry which is preliminary data.</text>
</comment>
<accession>A0ACC3SJE5</accession>
<sequence>MAQQDLGRSHRCVNPRVIRAPYGRLQRPHLNTKYGSAKSRNSMSGPCRSQRSRTAVRHRDPTNLEGSRGEAMATEPSHCL</sequence>
<dbReference type="EMBL" id="JAMKPW020000009">
    <property type="protein sequence ID" value="KAK8215254.1"/>
    <property type="molecule type" value="Genomic_DNA"/>
</dbReference>
<evidence type="ECO:0000313" key="1">
    <source>
        <dbReference type="EMBL" id="KAK8215254.1"/>
    </source>
</evidence>
<organism evidence="1 2">
    <name type="scientific">Zalaria obscura</name>
    <dbReference type="NCBI Taxonomy" id="2024903"/>
    <lineage>
        <taxon>Eukaryota</taxon>
        <taxon>Fungi</taxon>
        <taxon>Dikarya</taxon>
        <taxon>Ascomycota</taxon>
        <taxon>Pezizomycotina</taxon>
        <taxon>Dothideomycetes</taxon>
        <taxon>Dothideomycetidae</taxon>
        <taxon>Dothideales</taxon>
        <taxon>Zalariaceae</taxon>
        <taxon>Zalaria</taxon>
    </lineage>
</organism>
<evidence type="ECO:0000313" key="2">
    <source>
        <dbReference type="Proteomes" id="UP001320706"/>
    </source>
</evidence>
<dbReference type="Proteomes" id="UP001320706">
    <property type="component" value="Unassembled WGS sequence"/>
</dbReference>
<reference evidence="1" key="1">
    <citation type="submission" date="2024-02" db="EMBL/GenBank/DDBJ databases">
        <title>Metagenome Assembled Genome of Zalaria obscura JY119.</title>
        <authorList>
            <person name="Vighnesh L."/>
            <person name="Jagadeeshwari U."/>
            <person name="Venkata Ramana C."/>
            <person name="Sasikala C."/>
        </authorList>
    </citation>
    <scope>NUCLEOTIDE SEQUENCE</scope>
    <source>
        <strain evidence="1">JY119</strain>
    </source>
</reference>
<keyword evidence="2" id="KW-1185">Reference proteome</keyword>
<protein>
    <submittedName>
        <fullName evidence="1">Uncharacterized protein</fullName>
    </submittedName>
</protein>
<proteinExistence type="predicted"/>